<feature type="transmembrane region" description="Helical" evidence="5">
    <location>
        <begin position="42"/>
        <end position="59"/>
    </location>
</feature>
<evidence type="ECO:0000256" key="2">
    <source>
        <dbReference type="ARBA" id="ARBA00022692"/>
    </source>
</evidence>
<accession>A0A074LX33</accession>
<dbReference type="RefSeq" id="WP_038084494.1">
    <property type="nucleotide sequence ID" value="NZ_JMIR01000003.1"/>
</dbReference>
<dbReference type="Proteomes" id="UP000027931">
    <property type="component" value="Unassembled WGS sequence"/>
</dbReference>
<dbReference type="InterPro" id="IPR007269">
    <property type="entry name" value="ICMT_MeTrfase"/>
</dbReference>
<evidence type="ECO:0000256" key="1">
    <source>
        <dbReference type="ARBA" id="ARBA00004141"/>
    </source>
</evidence>
<keyword evidence="6" id="KW-0808">Transferase</keyword>
<comment type="caution">
    <text evidence="6">The sequence shown here is derived from an EMBL/GenBank/DDBJ whole genome shotgun (WGS) entry which is preliminary data.</text>
</comment>
<dbReference type="EMBL" id="JMIR01000003">
    <property type="protein sequence ID" value="KEO84603.1"/>
    <property type="molecule type" value="Genomic_DNA"/>
</dbReference>
<dbReference type="InterPro" id="IPR052527">
    <property type="entry name" value="Metal_cation-efflux_comp"/>
</dbReference>
<evidence type="ECO:0000313" key="7">
    <source>
        <dbReference type="Proteomes" id="UP000027931"/>
    </source>
</evidence>
<protein>
    <submittedName>
        <fullName evidence="6">Isoprenylcysteine carboxyl methyltransferase</fullName>
    </submittedName>
</protein>
<gene>
    <name evidence="6" type="ORF">EL26_03545</name>
</gene>
<keyword evidence="7" id="KW-1185">Reference proteome</keyword>
<feature type="transmembrane region" description="Helical" evidence="5">
    <location>
        <begin position="131"/>
        <end position="153"/>
    </location>
</feature>
<keyword evidence="3 5" id="KW-1133">Transmembrane helix</keyword>
<evidence type="ECO:0000256" key="5">
    <source>
        <dbReference type="SAM" id="Phobius"/>
    </source>
</evidence>
<dbReference type="STRING" id="1157490.EL26_03545"/>
<dbReference type="eggNOG" id="COG1755">
    <property type="taxonomic scope" value="Bacteria"/>
</dbReference>
<dbReference type="OrthoDB" id="7203053at2"/>
<name>A0A074LX33_9BACL</name>
<organism evidence="6 7">
    <name type="scientific">Tumebacillus flagellatus</name>
    <dbReference type="NCBI Taxonomy" id="1157490"/>
    <lineage>
        <taxon>Bacteria</taxon>
        <taxon>Bacillati</taxon>
        <taxon>Bacillota</taxon>
        <taxon>Bacilli</taxon>
        <taxon>Bacillales</taxon>
        <taxon>Alicyclobacillaceae</taxon>
        <taxon>Tumebacillus</taxon>
    </lineage>
</organism>
<dbReference type="PANTHER" id="PTHR43847">
    <property type="entry name" value="BLL3993 PROTEIN"/>
    <property type="match status" value="1"/>
</dbReference>
<proteinExistence type="predicted"/>
<dbReference type="AlphaFoldDB" id="A0A074LX33"/>
<evidence type="ECO:0000256" key="3">
    <source>
        <dbReference type="ARBA" id="ARBA00022989"/>
    </source>
</evidence>
<feature type="transmembrane region" description="Helical" evidence="5">
    <location>
        <begin position="71"/>
        <end position="89"/>
    </location>
</feature>
<dbReference type="GO" id="GO:0016020">
    <property type="term" value="C:membrane"/>
    <property type="evidence" value="ECO:0007669"/>
    <property type="project" value="UniProtKB-SubCell"/>
</dbReference>
<dbReference type="PANTHER" id="PTHR43847:SF1">
    <property type="entry name" value="BLL3993 PROTEIN"/>
    <property type="match status" value="1"/>
</dbReference>
<reference evidence="6 7" key="1">
    <citation type="journal article" date="2013" name="Int. J. Syst. Evol. Microbiol.">
        <title>Tumebacillus flagellatus sp. nov., an alpha-amylase/pullulanase-producing bacterium isolated from cassava wastewater.</title>
        <authorList>
            <person name="Wang Q."/>
            <person name="Xie N."/>
            <person name="Qin Y."/>
            <person name="Shen N."/>
            <person name="Zhu J."/>
            <person name="Mi H."/>
            <person name="Huang R."/>
        </authorList>
    </citation>
    <scope>NUCLEOTIDE SEQUENCE [LARGE SCALE GENOMIC DNA]</scope>
    <source>
        <strain evidence="6 7">GST4</strain>
    </source>
</reference>
<dbReference type="GO" id="GO:0004671">
    <property type="term" value="F:protein C-terminal S-isoprenylcysteine carboxyl O-methyltransferase activity"/>
    <property type="evidence" value="ECO:0007669"/>
    <property type="project" value="InterPro"/>
</dbReference>
<comment type="subcellular location">
    <subcellularLocation>
        <location evidence="1">Membrane</location>
        <topology evidence="1">Multi-pass membrane protein</topology>
    </subcellularLocation>
</comment>
<keyword evidence="6" id="KW-0489">Methyltransferase</keyword>
<evidence type="ECO:0000256" key="4">
    <source>
        <dbReference type="ARBA" id="ARBA00023136"/>
    </source>
</evidence>
<sequence length="187" mass="21450">MVNWFLLIVALVVAQRLGELQLAKRNAHYMRALGGYEVGAQHYRWIVLLHVAFFLSLTGEVLERGRLDQPPYFAPFALFMLAQVLRLWILRSLGKFWNTRIFVLPGSEPVCRGPYRFMRHPNYTVVALELFALPLAFGAPVTAFVFSFLNAVVLRVRIRTEERALAEVTAYGEQMGALPRFHPFGKR</sequence>
<dbReference type="Pfam" id="PF04140">
    <property type="entry name" value="ICMT"/>
    <property type="match status" value="1"/>
</dbReference>
<dbReference type="Gene3D" id="1.20.120.1630">
    <property type="match status" value="1"/>
</dbReference>
<dbReference type="GO" id="GO:0032259">
    <property type="term" value="P:methylation"/>
    <property type="evidence" value="ECO:0007669"/>
    <property type="project" value="UniProtKB-KW"/>
</dbReference>
<keyword evidence="4 5" id="KW-0472">Membrane</keyword>
<keyword evidence="2 5" id="KW-0812">Transmembrane</keyword>
<evidence type="ECO:0000313" key="6">
    <source>
        <dbReference type="EMBL" id="KEO84603.1"/>
    </source>
</evidence>